<sequence length="173" mass="20440">MGNIDLNYYKKILLKEREKVINLIDEIDDNTVYGDNTTRVSMRENTGELSGYDNHPADMGTEVFMAEMNMNLRDNEKNRLYQINAALERINNGTYGICEKCKKEIEEERLDIIPESSLCFSCSSEYDKIYKNQDYRPIEEELLNKRDYFYSDIVEDLADLNRNEEHDQVEDDF</sequence>
<evidence type="ECO:0000259" key="5">
    <source>
        <dbReference type="Pfam" id="PF01258"/>
    </source>
</evidence>
<dbReference type="PROSITE" id="PS01102">
    <property type="entry name" value="ZF_DKSA_1"/>
    <property type="match status" value="1"/>
</dbReference>
<dbReference type="InterPro" id="IPR020458">
    <property type="entry name" value="Znf_DskA_TraR_CS"/>
</dbReference>
<evidence type="ECO:0000256" key="2">
    <source>
        <dbReference type="ARBA" id="ARBA00022771"/>
    </source>
</evidence>
<dbReference type="Gene3D" id="1.20.120.910">
    <property type="entry name" value="DksA, coiled-coil domain"/>
    <property type="match status" value="1"/>
</dbReference>
<keyword evidence="2" id="KW-0863">Zinc-finger</keyword>
<proteinExistence type="predicted"/>
<accession>A0A1M5Q741</accession>
<keyword evidence="1" id="KW-0479">Metal-binding</keyword>
<keyword evidence="7" id="KW-1185">Reference proteome</keyword>
<protein>
    <submittedName>
        <fullName evidence="6">Transcriptional regulator, TraR/DksA family</fullName>
    </submittedName>
</protein>
<dbReference type="InterPro" id="IPR000962">
    <property type="entry name" value="Znf_DskA_TraR"/>
</dbReference>
<dbReference type="PANTHER" id="PTHR33823">
    <property type="entry name" value="RNA POLYMERASE-BINDING TRANSCRIPTION FACTOR DKSA-RELATED"/>
    <property type="match status" value="1"/>
</dbReference>
<feature type="zinc finger region" description="dksA C4-type" evidence="4">
    <location>
        <begin position="98"/>
        <end position="122"/>
    </location>
</feature>
<reference evidence="7" key="1">
    <citation type="submission" date="2016-11" db="EMBL/GenBank/DDBJ databases">
        <authorList>
            <person name="Varghese N."/>
            <person name="Submissions S."/>
        </authorList>
    </citation>
    <scope>NUCLEOTIDE SEQUENCE [LARGE SCALE GENOMIC DNA]</scope>
    <source>
        <strain evidence="7">DSM 15285</strain>
    </source>
</reference>
<evidence type="ECO:0000256" key="4">
    <source>
        <dbReference type="PROSITE-ProRule" id="PRU00510"/>
    </source>
</evidence>
<dbReference type="SUPFAM" id="SSF109635">
    <property type="entry name" value="DnaK suppressor protein DksA, alpha-hairpin domain"/>
    <property type="match status" value="1"/>
</dbReference>
<evidence type="ECO:0000313" key="7">
    <source>
        <dbReference type="Proteomes" id="UP000242520"/>
    </source>
</evidence>
<dbReference type="Proteomes" id="UP000242520">
    <property type="component" value="Unassembled WGS sequence"/>
</dbReference>
<evidence type="ECO:0000256" key="3">
    <source>
        <dbReference type="ARBA" id="ARBA00022833"/>
    </source>
</evidence>
<dbReference type="AlphaFoldDB" id="A0A1M5Q741"/>
<dbReference type="InterPro" id="IPR037187">
    <property type="entry name" value="DnaK_N"/>
</dbReference>
<dbReference type="STRING" id="1123350.SAMN02744040_00848"/>
<dbReference type="PROSITE" id="PS51128">
    <property type="entry name" value="ZF_DKSA_2"/>
    <property type="match status" value="1"/>
</dbReference>
<dbReference type="SUPFAM" id="SSF57716">
    <property type="entry name" value="Glucocorticoid receptor-like (DNA-binding domain)"/>
    <property type="match status" value="1"/>
</dbReference>
<dbReference type="Pfam" id="PF01258">
    <property type="entry name" value="zf-dskA_traR"/>
    <property type="match status" value="1"/>
</dbReference>
<feature type="domain" description="Zinc finger DksA/TraR C4-type" evidence="5">
    <location>
        <begin position="93"/>
        <end position="126"/>
    </location>
</feature>
<gene>
    <name evidence="6" type="ORF">SAMN02744040_00848</name>
</gene>
<evidence type="ECO:0000256" key="1">
    <source>
        <dbReference type="ARBA" id="ARBA00022723"/>
    </source>
</evidence>
<dbReference type="GO" id="GO:0008270">
    <property type="term" value="F:zinc ion binding"/>
    <property type="evidence" value="ECO:0007669"/>
    <property type="project" value="UniProtKB-KW"/>
</dbReference>
<organism evidence="6 7">
    <name type="scientific">Tepidibacter thalassicus DSM 15285</name>
    <dbReference type="NCBI Taxonomy" id="1123350"/>
    <lineage>
        <taxon>Bacteria</taxon>
        <taxon>Bacillati</taxon>
        <taxon>Bacillota</taxon>
        <taxon>Clostridia</taxon>
        <taxon>Peptostreptococcales</taxon>
        <taxon>Peptostreptococcaceae</taxon>
        <taxon>Tepidibacter</taxon>
    </lineage>
</organism>
<dbReference type="PANTHER" id="PTHR33823:SF4">
    <property type="entry name" value="GENERAL STRESS PROTEIN 16O"/>
    <property type="match status" value="1"/>
</dbReference>
<dbReference type="EMBL" id="FQXH01000007">
    <property type="protein sequence ID" value="SHH10027.1"/>
    <property type="molecule type" value="Genomic_DNA"/>
</dbReference>
<evidence type="ECO:0000313" key="6">
    <source>
        <dbReference type="EMBL" id="SHH10027.1"/>
    </source>
</evidence>
<name>A0A1M5Q741_9FIRM</name>
<dbReference type="RefSeq" id="WP_178137450.1">
    <property type="nucleotide sequence ID" value="NZ_FQXH01000007.1"/>
</dbReference>
<keyword evidence="3" id="KW-0862">Zinc</keyword>